<reference evidence="2 3" key="3">
    <citation type="submission" date="2019-11" db="EMBL/GenBank/DDBJ databases">
        <title>A de novo genome assembly of a pear dwarfing rootstock.</title>
        <authorList>
            <person name="Wang F."/>
            <person name="Wang J."/>
            <person name="Li S."/>
            <person name="Zhang Y."/>
            <person name="Fang M."/>
            <person name="Ma L."/>
            <person name="Zhao Y."/>
            <person name="Jiang S."/>
        </authorList>
    </citation>
    <scope>NUCLEOTIDE SEQUENCE [LARGE SCALE GENOMIC DNA]</scope>
    <source>
        <strain evidence="2">S2</strain>
        <tissue evidence="2">Leaf</tissue>
    </source>
</reference>
<dbReference type="EMBL" id="SMOL01000487">
    <property type="protein sequence ID" value="KAB2611694.1"/>
    <property type="molecule type" value="Genomic_DNA"/>
</dbReference>
<sequence length="120" mass="13226">MVSSRKSARSHALKGKPPIITPSDYSPCTCSPSNFYLEQCIHRIPNHMLVPLIPLSSSDDKSGFGPDCVTPPSCIPCSPIMEHTPLPSPTPKDDPEVDPEEDPEEDLYWVSDEDSLPKHD</sequence>
<feature type="compositionally biased region" description="Acidic residues" evidence="1">
    <location>
        <begin position="95"/>
        <end position="114"/>
    </location>
</feature>
<keyword evidence="3" id="KW-1185">Reference proteome</keyword>
<dbReference type="AlphaFoldDB" id="A0A5N5GLN8"/>
<comment type="caution">
    <text evidence="2">The sequence shown here is derived from an EMBL/GenBank/DDBJ whole genome shotgun (WGS) entry which is preliminary data.</text>
</comment>
<evidence type="ECO:0000256" key="1">
    <source>
        <dbReference type="SAM" id="MobiDB-lite"/>
    </source>
</evidence>
<feature type="region of interest" description="Disordered" evidence="1">
    <location>
        <begin position="1"/>
        <end position="21"/>
    </location>
</feature>
<name>A0A5N5GLN8_9ROSA</name>
<gene>
    <name evidence="2" type="ORF">D8674_019726</name>
</gene>
<feature type="region of interest" description="Disordered" evidence="1">
    <location>
        <begin position="79"/>
        <end position="120"/>
    </location>
</feature>
<evidence type="ECO:0000313" key="3">
    <source>
        <dbReference type="Proteomes" id="UP000327157"/>
    </source>
</evidence>
<feature type="compositionally biased region" description="Basic residues" evidence="1">
    <location>
        <begin position="1"/>
        <end position="14"/>
    </location>
</feature>
<reference evidence="3" key="2">
    <citation type="submission" date="2019-10" db="EMBL/GenBank/DDBJ databases">
        <title>A de novo genome assembly of a pear dwarfing rootstock.</title>
        <authorList>
            <person name="Wang F."/>
            <person name="Wang J."/>
            <person name="Li S."/>
            <person name="Zhang Y."/>
            <person name="Fang M."/>
            <person name="Ma L."/>
            <person name="Zhao Y."/>
            <person name="Jiang S."/>
        </authorList>
    </citation>
    <scope>NUCLEOTIDE SEQUENCE [LARGE SCALE GENOMIC DNA]</scope>
</reference>
<dbReference type="Proteomes" id="UP000327157">
    <property type="component" value="Chromosome 17"/>
</dbReference>
<proteinExistence type="predicted"/>
<protein>
    <submittedName>
        <fullName evidence="2">Uncharacterized protein</fullName>
    </submittedName>
</protein>
<accession>A0A5N5GLN8</accession>
<evidence type="ECO:0000313" key="2">
    <source>
        <dbReference type="EMBL" id="KAB2611694.1"/>
    </source>
</evidence>
<reference evidence="2 3" key="1">
    <citation type="submission" date="2019-09" db="EMBL/GenBank/DDBJ databases">
        <authorList>
            <person name="Ou C."/>
        </authorList>
    </citation>
    <scope>NUCLEOTIDE SEQUENCE [LARGE SCALE GENOMIC DNA]</scope>
    <source>
        <strain evidence="2">S2</strain>
        <tissue evidence="2">Leaf</tissue>
    </source>
</reference>
<organism evidence="2 3">
    <name type="scientific">Pyrus ussuriensis x Pyrus communis</name>
    <dbReference type="NCBI Taxonomy" id="2448454"/>
    <lineage>
        <taxon>Eukaryota</taxon>
        <taxon>Viridiplantae</taxon>
        <taxon>Streptophyta</taxon>
        <taxon>Embryophyta</taxon>
        <taxon>Tracheophyta</taxon>
        <taxon>Spermatophyta</taxon>
        <taxon>Magnoliopsida</taxon>
        <taxon>eudicotyledons</taxon>
        <taxon>Gunneridae</taxon>
        <taxon>Pentapetalae</taxon>
        <taxon>rosids</taxon>
        <taxon>fabids</taxon>
        <taxon>Rosales</taxon>
        <taxon>Rosaceae</taxon>
        <taxon>Amygdaloideae</taxon>
        <taxon>Maleae</taxon>
        <taxon>Pyrus</taxon>
    </lineage>
</organism>